<keyword evidence="2 3" id="KW-0833">Ubl conjugation pathway</keyword>
<dbReference type="InterPro" id="IPR000569">
    <property type="entry name" value="HECT_dom"/>
</dbReference>
<evidence type="ECO:0000256" key="5">
    <source>
        <dbReference type="SAM" id="Phobius"/>
    </source>
</evidence>
<dbReference type="EMBL" id="CAAALY010244723">
    <property type="protein sequence ID" value="VEL32830.1"/>
    <property type="molecule type" value="Genomic_DNA"/>
</dbReference>
<comment type="function">
    <text evidence="4">E3 ubiquitin-protein ligase which accepts ubiquitin from an E2 ubiquitin-conjugating enzyme in the form of a thioester and then directly transfers the ubiquitin to targeted substrates.</text>
</comment>
<dbReference type="PANTHER" id="PTHR45670">
    <property type="entry name" value="E3 UBIQUITIN-PROTEIN LIGASE TRIP12"/>
    <property type="match status" value="1"/>
</dbReference>
<sequence length="646" mass="70083">MVRADLISSAPEAEMNGGIRSGISLPNSTGILRNSNSFGHRSFIPGLQPFSTSFPLLPSSFGNGNGNGNGGAGLSPANLYQLVFTGDIQVVQPPASSLFTATGHLRQNIPQGQSYQQQEQPTLNLTSSFASFGFNTPSGSLHTLATATPASASVQYHLTPIIPGHLRSAHNLARVQASNSAAANVAAATSTLGQQARLSSEAAVGHSAQLQRHKVTVNRQPGRVLLRQAEAILGQLKDSHACLEIAFDGEVGFGLGPTLEFYTLVSRQLMHASLGLWYGNETTEDGFVVAPTPGLFPRPLTSSRKTKASTFKEVRAKFIFLGRLMARALLDLRQLDMPLSPLFFRAFLSVPVEAYSSSSETTCSARVPKIKLGSTIATSTGTYVSASIHPTLAGHYAFSTSDLALLDPQLARHHRQLRATVNKRIRLVKLINRIADQVESRQNVSPPRFNHSRLHLQQRQHQQATIRQKQSTGLVSYLPTNHVEGSASCSGNSFLSPEADSKICTPTRIIQSTNSDEFNQISYSSDIDSLAESNTGEAIGNQILEQERPQTVLSESSTGFLPTDQLSVSVYLPIMDQPEGSSVSTFQPQSTQHRLAELNRHLNELDQEVEELYLNFVLPGYGASGFVSLSFSSFSIIWYFNFELRT</sequence>
<dbReference type="Proteomes" id="UP000784294">
    <property type="component" value="Unassembled WGS sequence"/>
</dbReference>
<evidence type="ECO:0000256" key="4">
    <source>
        <dbReference type="RuleBase" id="RU369009"/>
    </source>
</evidence>
<accession>A0A3S5B3V8</accession>
<dbReference type="GO" id="GO:0043161">
    <property type="term" value="P:proteasome-mediated ubiquitin-dependent protein catabolic process"/>
    <property type="evidence" value="ECO:0007669"/>
    <property type="project" value="TreeGrafter"/>
</dbReference>
<dbReference type="GO" id="GO:0061630">
    <property type="term" value="F:ubiquitin protein ligase activity"/>
    <property type="evidence" value="ECO:0007669"/>
    <property type="project" value="UniProtKB-UniRule"/>
</dbReference>
<feature type="transmembrane region" description="Helical" evidence="5">
    <location>
        <begin position="612"/>
        <end position="640"/>
    </location>
</feature>
<keyword evidence="5" id="KW-0472">Membrane</keyword>
<evidence type="ECO:0000313" key="8">
    <source>
        <dbReference type="Proteomes" id="UP000784294"/>
    </source>
</evidence>
<dbReference type="GO" id="GO:0006974">
    <property type="term" value="P:DNA damage response"/>
    <property type="evidence" value="ECO:0007669"/>
    <property type="project" value="TreeGrafter"/>
</dbReference>
<dbReference type="EC" id="2.3.2.26" evidence="4"/>
<comment type="catalytic activity">
    <reaction evidence="4">
        <text>S-ubiquitinyl-[E2 ubiquitin-conjugating enzyme]-L-cysteine + [acceptor protein]-L-lysine = [E2 ubiquitin-conjugating enzyme]-L-cysteine + N(6)-ubiquitinyl-[acceptor protein]-L-lysine.</text>
        <dbReference type="EC" id="2.3.2.26"/>
    </reaction>
</comment>
<name>A0A3S5B3V8_9PLAT</name>
<keyword evidence="1 4" id="KW-0808">Transferase</keyword>
<feature type="domain" description="HECT" evidence="6">
    <location>
        <begin position="236"/>
        <end position="352"/>
    </location>
</feature>
<evidence type="ECO:0000259" key="6">
    <source>
        <dbReference type="PROSITE" id="PS50237"/>
    </source>
</evidence>
<dbReference type="UniPathway" id="UPA00143"/>
<dbReference type="Gene3D" id="3.90.1750.10">
    <property type="entry name" value="Hect, E3 ligase catalytic domains"/>
    <property type="match status" value="1"/>
</dbReference>
<dbReference type="SUPFAM" id="SSF56204">
    <property type="entry name" value="Hect, E3 ligase catalytic domain"/>
    <property type="match status" value="1"/>
</dbReference>
<dbReference type="InterPro" id="IPR045322">
    <property type="entry name" value="HECTD1/TRIP12-like"/>
</dbReference>
<comment type="similarity">
    <text evidence="4">Belongs to the UPL family. K-HECT subfamily.</text>
</comment>
<dbReference type="GO" id="GO:0016607">
    <property type="term" value="C:nuclear speck"/>
    <property type="evidence" value="ECO:0007669"/>
    <property type="project" value="TreeGrafter"/>
</dbReference>
<organism evidence="7 8">
    <name type="scientific">Protopolystoma xenopodis</name>
    <dbReference type="NCBI Taxonomy" id="117903"/>
    <lineage>
        <taxon>Eukaryota</taxon>
        <taxon>Metazoa</taxon>
        <taxon>Spiralia</taxon>
        <taxon>Lophotrochozoa</taxon>
        <taxon>Platyhelminthes</taxon>
        <taxon>Monogenea</taxon>
        <taxon>Polyopisthocotylea</taxon>
        <taxon>Polystomatidea</taxon>
        <taxon>Polystomatidae</taxon>
        <taxon>Protopolystoma</taxon>
    </lineage>
</organism>
<evidence type="ECO:0000256" key="3">
    <source>
        <dbReference type="PROSITE-ProRule" id="PRU00104"/>
    </source>
</evidence>
<gene>
    <name evidence="7" type="ORF">PXEA_LOCUS26270</name>
</gene>
<dbReference type="PROSITE" id="PS50237">
    <property type="entry name" value="HECT"/>
    <property type="match status" value="1"/>
</dbReference>
<dbReference type="AlphaFoldDB" id="A0A3S5B3V8"/>
<evidence type="ECO:0000256" key="1">
    <source>
        <dbReference type="ARBA" id="ARBA00022679"/>
    </source>
</evidence>
<evidence type="ECO:0000313" key="7">
    <source>
        <dbReference type="EMBL" id="VEL32830.1"/>
    </source>
</evidence>
<dbReference type="GO" id="GO:0000209">
    <property type="term" value="P:protein polyubiquitination"/>
    <property type="evidence" value="ECO:0007669"/>
    <property type="project" value="TreeGrafter"/>
</dbReference>
<dbReference type="OrthoDB" id="271273at2759"/>
<protein>
    <recommendedName>
        <fullName evidence="4">E3 ubiquitin-protein ligase</fullName>
        <ecNumber evidence="4">2.3.2.26</ecNumber>
    </recommendedName>
</protein>
<comment type="pathway">
    <text evidence="4">Protein modification; protein ubiquitination.</text>
</comment>
<dbReference type="Pfam" id="PF00632">
    <property type="entry name" value="HECT"/>
    <property type="match status" value="1"/>
</dbReference>
<dbReference type="PANTHER" id="PTHR45670:SF13">
    <property type="entry name" value="E3 UBIQUITIN-PROTEIN LIGASE TRIP12"/>
    <property type="match status" value="1"/>
</dbReference>
<evidence type="ECO:0000256" key="2">
    <source>
        <dbReference type="ARBA" id="ARBA00022786"/>
    </source>
</evidence>
<keyword evidence="5" id="KW-0812">Transmembrane</keyword>
<comment type="caution">
    <text evidence="7">The sequence shown here is derived from an EMBL/GenBank/DDBJ whole genome shotgun (WGS) entry which is preliminary data.</text>
</comment>
<dbReference type="InterPro" id="IPR035983">
    <property type="entry name" value="Hect_E3_ubiquitin_ligase"/>
</dbReference>
<keyword evidence="5" id="KW-1133">Transmembrane helix</keyword>
<reference evidence="7" key="1">
    <citation type="submission" date="2018-11" db="EMBL/GenBank/DDBJ databases">
        <authorList>
            <consortium name="Pathogen Informatics"/>
        </authorList>
    </citation>
    <scope>NUCLEOTIDE SEQUENCE</scope>
</reference>
<proteinExistence type="inferred from homology"/>
<keyword evidence="8" id="KW-1185">Reference proteome</keyword>
<comment type="caution">
    <text evidence="3">Lacks conserved residue(s) required for the propagation of feature annotation.</text>
</comment>